<dbReference type="EMBL" id="JAFVMH010000001">
    <property type="protein sequence ID" value="MBO1323616.1"/>
    <property type="molecule type" value="Genomic_DNA"/>
</dbReference>
<keyword evidence="6" id="KW-0812">Transmembrane</keyword>
<evidence type="ECO:0000256" key="2">
    <source>
        <dbReference type="ARBA" id="ARBA00006555"/>
    </source>
</evidence>
<comment type="subcellular location">
    <subcellularLocation>
        <location evidence="1">Cell inner membrane</location>
        <topology evidence="1">Single-pass membrane protein</topology>
        <orientation evidence="1">Periplasmic side</orientation>
    </subcellularLocation>
</comment>
<evidence type="ECO:0000256" key="1">
    <source>
        <dbReference type="ARBA" id="ARBA00004383"/>
    </source>
</evidence>
<evidence type="ECO:0000256" key="4">
    <source>
        <dbReference type="ARBA" id="ARBA00022475"/>
    </source>
</evidence>
<evidence type="ECO:0000256" key="8">
    <source>
        <dbReference type="ARBA" id="ARBA00022989"/>
    </source>
</evidence>
<dbReference type="Proteomes" id="UP000664073">
    <property type="component" value="Unassembled WGS sequence"/>
</dbReference>
<dbReference type="PROSITE" id="PS52015">
    <property type="entry name" value="TONB_CTD"/>
    <property type="match status" value="1"/>
</dbReference>
<evidence type="ECO:0000256" key="3">
    <source>
        <dbReference type="ARBA" id="ARBA00022448"/>
    </source>
</evidence>
<keyword evidence="3" id="KW-0813">Transport</keyword>
<keyword evidence="5" id="KW-0997">Cell inner membrane</keyword>
<feature type="domain" description="TonB C-terminal" evidence="11">
    <location>
        <begin position="307"/>
        <end position="399"/>
    </location>
</feature>
<dbReference type="GO" id="GO:0031992">
    <property type="term" value="F:energy transducer activity"/>
    <property type="evidence" value="ECO:0007669"/>
    <property type="project" value="TreeGrafter"/>
</dbReference>
<evidence type="ECO:0000259" key="11">
    <source>
        <dbReference type="PROSITE" id="PS52015"/>
    </source>
</evidence>
<dbReference type="InterPro" id="IPR006260">
    <property type="entry name" value="TonB/TolA_C"/>
</dbReference>
<dbReference type="GO" id="GO:0015031">
    <property type="term" value="P:protein transport"/>
    <property type="evidence" value="ECO:0007669"/>
    <property type="project" value="UniProtKB-KW"/>
</dbReference>
<dbReference type="NCBIfam" id="TIGR01352">
    <property type="entry name" value="tonB_Cterm"/>
    <property type="match status" value="1"/>
</dbReference>
<accession>A0A939HKB6</accession>
<dbReference type="PANTHER" id="PTHR33446:SF2">
    <property type="entry name" value="PROTEIN TONB"/>
    <property type="match status" value="1"/>
</dbReference>
<evidence type="ECO:0000256" key="9">
    <source>
        <dbReference type="ARBA" id="ARBA00023136"/>
    </source>
</evidence>
<feature type="region of interest" description="Disordered" evidence="10">
    <location>
        <begin position="27"/>
        <end position="76"/>
    </location>
</feature>
<feature type="region of interest" description="Disordered" evidence="10">
    <location>
        <begin position="144"/>
        <end position="277"/>
    </location>
</feature>
<dbReference type="PANTHER" id="PTHR33446">
    <property type="entry name" value="PROTEIN TONB-RELATED"/>
    <property type="match status" value="1"/>
</dbReference>
<comment type="similarity">
    <text evidence="2">Belongs to the TonB family.</text>
</comment>
<dbReference type="AlphaFoldDB" id="A0A939HKB6"/>
<dbReference type="InterPro" id="IPR037682">
    <property type="entry name" value="TonB_C"/>
</dbReference>
<keyword evidence="8" id="KW-1133">Transmembrane helix</keyword>
<keyword evidence="13" id="KW-1185">Reference proteome</keyword>
<keyword evidence="4" id="KW-1003">Cell membrane</keyword>
<organism evidence="12 13">
    <name type="scientific">Acetobacter garciniae</name>
    <dbReference type="NCBI Taxonomy" id="2817435"/>
    <lineage>
        <taxon>Bacteria</taxon>
        <taxon>Pseudomonadati</taxon>
        <taxon>Pseudomonadota</taxon>
        <taxon>Alphaproteobacteria</taxon>
        <taxon>Acetobacterales</taxon>
        <taxon>Acetobacteraceae</taxon>
        <taxon>Acetobacter</taxon>
    </lineage>
</organism>
<evidence type="ECO:0000256" key="7">
    <source>
        <dbReference type="ARBA" id="ARBA00022927"/>
    </source>
</evidence>
<keyword evidence="9" id="KW-0472">Membrane</keyword>
<dbReference type="Gene3D" id="3.30.1150.10">
    <property type="match status" value="1"/>
</dbReference>
<comment type="caution">
    <text evidence="12">The sequence shown here is derived from an EMBL/GenBank/DDBJ whole genome shotgun (WGS) entry which is preliminary data.</text>
</comment>
<dbReference type="InterPro" id="IPR051045">
    <property type="entry name" value="TonB-dependent_transducer"/>
</dbReference>
<protein>
    <submittedName>
        <fullName evidence="12">TonB family protein</fullName>
    </submittedName>
</protein>
<sequence length="399" mass="42393">MDLSCAITGEHRRFMVNAIRLPAASRREPRLIPTPDPFGADPSRAGGPLRDAPEGAENGGRNRLFPSLPVPKVPGRSVRGTATPLIRKELYADSTLGPVITASLLAHALLLGALIYKASTHAKAGTPSTNQNAPVEMVFAQPDASSGMVGQPSPDAGGGNEAKQPSEASNTPPAPAEAQQGPTQSTETPPAAPPLPQSDDGIPKPEQNEQRISPSRPVTGHRTTPEHPARPAPHPRPTPSPSHHAPSPFDNPMDLSFDEAPAPRRQRRGRAGGSRAPLDLSIGPLVENGALNAHYSSRTTVHGVSSDYAADIDSWIQRHLFYPPDAAQRGEEGASSVHVILDRDGHVFKVFETNSSGSVELDASTMGMFQGAQLPPVPPDMKDQFINFDVTINYILVRN</sequence>
<dbReference type="SUPFAM" id="SSF74653">
    <property type="entry name" value="TolA/TonB C-terminal domain"/>
    <property type="match status" value="1"/>
</dbReference>
<dbReference type="GO" id="GO:0098797">
    <property type="term" value="C:plasma membrane protein complex"/>
    <property type="evidence" value="ECO:0007669"/>
    <property type="project" value="TreeGrafter"/>
</dbReference>
<evidence type="ECO:0000313" key="12">
    <source>
        <dbReference type="EMBL" id="MBO1323616.1"/>
    </source>
</evidence>
<gene>
    <name evidence="12" type="ORF">J2D77_00405</name>
</gene>
<dbReference type="Pfam" id="PF03544">
    <property type="entry name" value="TonB_C"/>
    <property type="match status" value="1"/>
</dbReference>
<evidence type="ECO:0000313" key="13">
    <source>
        <dbReference type="Proteomes" id="UP000664073"/>
    </source>
</evidence>
<proteinExistence type="inferred from homology"/>
<feature type="compositionally biased region" description="Pro residues" evidence="10">
    <location>
        <begin position="230"/>
        <end position="240"/>
    </location>
</feature>
<evidence type="ECO:0000256" key="10">
    <source>
        <dbReference type="SAM" id="MobiDB-lite"/>
    </source>
</evidence>
<name>A0A939HKB6_9PROT</name>
<keyword evidence="7" id="KW-0653">Protein transport</keyword>
<evidence type="ECO:0000256" key="6">
    <source>
        <dbReference type="ARBA" id="ARBA00022692"/>
    </source>
</evidence>
<reference evidence="12" key="1">
    <citation type="submission" date="2021-03" db="EMBL/GenBank/DDBJ databases">
        <title>The complete genome sequence of Acetobacter sp. TBRC 12339.</title>
        <authorList>
            <person name="Charoenyingcharoen P."/>
            <person name="Yukphan P."/>
        </authorList>
    </citation>
    <scope>NUCLEOTIDE SEQUENCE</scope>
    <source>
        <strain evidence="12">TBRC 12339</strain>
    </source>
</reference>
<evidence type="ECO:0000256" key="5">
    <source>
        <dbReference type="ARBA" id="ARBA00022519"/>
    </source>
</evidence>
<dbReference type="GO" id="GO:0055085">
    <property type="term" value="P:transmembrane transport"/>
    <property type="evidence" value="ECO:0007669"/>
    <property type="project" value="InterPro"/>
</dbReference>